<name>A0A4Z2JBT9_9TELE</name>
<evidence type="ECO:0000313" key="1">
    <source>
        <dbReference type="EMBL" id="TNN86782.1"/>
    </source>
</evidence>
<dbReference type="AlphaFoldDB" id="A0A4Z2JBT9"/>
<dbReference type="Proteomes" id="UP000314294">
    <property type="component" value="Unassembled WGS sequence"/>
</dbReference>
<gene>
    <name evidence="1" type="ORF">EYF80_002965</name>
</gene>
<reference evidence="1 2" key="1">
    <citation type="submission" date="2019-03" db="EMBL/GenBank/DDBJ databases">
        <title>First draft genome of Liparis tanakae, snailfish: a comprehensive survey of snailfish specific genes.</title>
        <authorList>
            <person name="Kim W."/>
            <person name="Song I."/>
            <person name="Jeong J.-H."/>
            <person name="Kim D."/>
            <person name="Kim S."/>
            <person name="Ryu S."/>
            <person name="Song J.Y."/>
            <person name="Lee S.K."/>
        </authorList>
    </citation>
    <scope>NUCLEOTIDE SEQUENCE [LARGE SCALE GENOMIC DNA]</scope>
    <source>
        <tissue evidence="1">Muscle</tissue>
    </source>
</reference>
<keyword evidence="2" id="KW-1185">Reference proteome</keyword>
<dbReference type="EMBL" id="SRLO01000013">
    <property type="protein sequence ID" value="TNN86782.1"/>
    <property type="molecule type" value="Genomic_DNA"/>
</dbReference>
<proteinExistence type="predicted"/>
<comment type="caution">
    <text evidence="1">The sequence shown here is derived from an EMBL/GenBank/DDBJ whole genome shotgun (WGS) entry which is preliminary data.</text>
</comment>
<evidence type="ECO:0000313" key="2">
    <source>
        <dbReference type="Proteomes" id="UP000314294"/>
    </source>
</evidence>
<protein>
    <submittedName>
        <fullName evidence="1">Uncharacterized protein</fullName>
    </submittedName>
</protein>
<sequence>MCCHIPKVQVTVVLQKRKICTVRHFDKESRREMRTATMSGLSITRREAEAEDRLVTGRQLLDHPAVAETDNMSATAAASTNAVKRVLT</sequence>
<organism evidence="1 2">
    <name type="scientific">Liparis tanakae</name>
    <name type="common">Tanaka's snailfish</name>
    <dbReference type="NCBI Taxonomy" id="230148"/>
    <lineage>
        <taxon>Eukaryota</taxon>
        <taxon>Metazoa</taxon>
        <taxon>Chordata</taxon>
        <taxon>Craniata</taxon>
        <taxon>Vertebrata</taxon>
        <taxon>Euteleostomi</taxon>
        <taxon>Actinopterygii</taxon>
        <taxon>Neopterygii</taxon>
        <taxon>Teleostei</taxon>
        <taxon>Neoteleostei</taxon>
        <taxon>Acanthomorphata</taxon>
        <taxon>Eupercaria</taxon>
        <taxon>Perciformes</taxon>
        <taxon>Cottioidei</taxon>
        <taxon>Cottales</taxon>
        <taxon>Liparidae</taxon>
        <taxon>Liparis</taxon>
    </lineage>
</organism>
<accession>A0A4Z2JBT9</accession>